<evidence type="ECO:0000313" key="1">
    <source>
        <dbReference type="EMBL" id="CDK28286.1"/>
    </source>
</evidence>
<dbReference type="HOGENOM" id="CLU_2306561_0_0_1"/>
<proteinExistence type="predicted"/>
<organism evidence="1 2">
    <name type="scientific">Kuraishia capsulata CBS 1993</name>
    <dbReference type="NCBI Taxonomy" id="1382522"/>
    <lineage>
        <taxon>Eukaryota</taxon>
        <taxon>Fungi</taxon>
        <taxon>Dikarya</taxon>
        <taxon>Ascomycota</taxon>
        <taxon>Saccharomycotina</taxon>
        <taxon>Pichiomycetes</taxon>
        <taxon>Pichiales</taxon>
        <taxon>Pichiaceae</taxon>
        <taxon>Kuraishia</taxon>
    </lineage>
</organism>
<dbReference type="RefSeq" id="XP_022460276.1">
    <property type="nucleotide sequence ID" value="XM_022600984.1"/>
</dbReference>
<sequence length="100" mass="11078">MLRDDTIFVKQSIGLSCLCSKNSPRIRKPPVCSFPQAPFASSTKWSISAILIRKSPISNVVYPAQKGKQPKKRYLSFSVSSEDLPETGCSRARFKPQDGS</sequence>
<evidence type="ECO:0000313" key="2">
    <source>
        <dbReference type="Proteomes" id="UP000019384"/>
    </source>
</evidence>
<reference evidence="1" key="1">
    <citation type="submission" date="2013-12" db="EMBL/GenBank/DDBJ databases">
        <authorList>
            <person name="Genoscope - CEA"/>
        </authorList>
    </citation>
    <scope>NUCLEOTIDE SEQUENCE</scope>
    <source>
        <strain evidence="1">CBS 1993</strain>
    </source>
</reference>
<protein>
    <submittedName>
        <fullName evidence="1">Uncharacterized protein</fullName>
    </submittedName>
</protein>
<accession>W6MNS8</accession>
<gene>
    <name evidence="1" type="ORF">KUCA_T00004268001</name>
</gene>
<keyword evidence="2" id="KW-1185">Reference proteome</keyword>
<name>W6MNS8_9ASCO</name>
<dbReference type="AlphaFoldDB" id="W6MNS8"/>
<dbReference type="GeneID" id="34521664"/>
<dbReference type="Proteomes" id="UP000019384">
    <property type="component" value="Unassembled WGS sequence"/>
</dbReference>
<reference evidence="1" key="2">
    <citation type="submission" date="2014-02" db="EMBL/GenBank/DDBJ databases">
        <title>Complete DNA sequence of /Kuraishia capsulata/ illustrates novel genomic features among budding yeasts (/Saccharomycotina/).</title>
        <authorList>
            <person name="Morales L."/>
            <person name="Noel B."/>
            <person name="Porcel B."/>
            <person name="Marcet-Houben M."/>
            <person name="Hullo M-F."/>
            <person name="Sacerdot C."/>
            <person name="Tekaia F."/>
            <person name="Leh-Louis V."/>
            <person name="Despons L."/>
            <person name="Khanna V."/>
            <person name="Aury J-M."/>
            <person name="Barbe V."/>
            <person name="Couloux A."/>
            <person name="Labadie K."/>
            <person name="Pelletier E."/>
            <person name="Souciet J-L."/>
            <person name="Boekhout T."/>
            <person name="Gabaldon T."/>
            <person name="Wincker P."/>
            <person name="Dujon B."/>
        </authorList>
    </citation>
    <scope>NUCLEOTIDE SEQUENCE</scope>
    <source>
        <strain evidence="1">CBS 1993</strain>
    </source>
</reference>
<dbReference type="EMBL" id="HG793129">
    <property type="protein sequence ID" value="CDK28286.1"/>
    <property type="molecule type" value="Genomic_DNA"/>
</dbReference>